<feature type="domain" description="Cation efflux protein transmembrane" evidence="7">
    <location>
        <begin position="27"/>
        <end position="227"/>
    </location>
</feature>
<evidence type="ECO:0000256" key="6">
    <source>
        <dbReference type="SAM" id="Phobius"/>
    </source>
</evidence>
<keyword evidence="2" id="KW-0813">Transport</keyword>
<sequence length="317" mass="33532">MPGMTHFLSLFETHPMTRNTDEQGVLKRSIAATVAIGLIGVVFGVLSGSASILFDGVFGGLDASMTLLALLVSRLIAGEASRRFQMGFWHVEPLVLAINGGLLTLLCVYAFLNAAGSLLSGGHELAFDWALAYAALTLAICLVLLVYVRRANRSIGSALLALDVKSWLMSCLISASLLLAFLVAWALEGGPYQNWTPYADPAILAVLTALLIPVPASTVVAAVKEILLVAPAELDARVRAAAEAAVAKHGFDGCRTYVAKVGRSQVIEIYLIVPADRSIGPIAAFDAVREEIGAAIGGEGRDRWLTIAFTGDPKWAD</sequence>
<protein>
    <submittedName>
        <fullName evidence="8">Cytochrome c551</fullName>
    </submittedName>
</protein>
<dbReference type="Pfam" id="PF01545">
    <property type="entry name" value="Cation_efflux"/>
    <property type="match status" value="1"/>
</dbReference>
<dbReference type="PANTHER" id="PTHR43840:SF15">
    <property type="entry name" value="MITOCHONDRIAL METAL TRANSPORTER 1-RELATED"/>
    <property type="match status" value="1"/>
</dbReference>
<dbReference type="GO" id="GO:0015093">
    <property type="term" value="F:ferrous iron transmembrane transporter activity"/>
    <property type="evidence" value="ECO:0007669"/>
    <property type="project" value="TreeGrafter"/>
</dbReference>
<reference evidence="8" key="2">
    <citation type="submission" date="2023-01" db="EMBL/GenBank/DDBJ databases">
        <authorList>
            <person name="Sun Q."/>
            <person name="Evtushenko L."/>
        </authorList>
    </citation>
    <scope>NUCLEOTIDE SEQUENCE</scope>
    <source>
        <strain evidence="8">VKM B-1606</strain>
    </source>
</reference>
<dbReference type="PANTHER" id="PTHR43840">
    <property type="entry name" value="MITOCHONDRIAL METAL TRANSPORTER 1-RELATED"/>
    <property type="match status" value="1"/>
</dbReference>
<evidence type="ECO:0000256" key="3">
    <source>
        <dbReference type="ARBA" id="ARBA00022692"/>
    </source>
</evidence>
<accession>A0A9W6IRJ7</accession>
<dbReference type="SUPFAM" id="SSF161111">
    <property type="entry name" value="Cation efflux protein transmembrane domain-like"/>
    <property type="match status" value="1"/>
</dbReference>
<evidence type="ECO:0000256" key="2">
    <source>
        <dbReference type="ARBA" id="ARBA00022448"/>
    </source>
</evidence>
<dbReference type="GO" id="GO:0005886">
    <property type="term" value="C:plasma membrane"/>
    <property type="evidence" value="ECO:0007669"/>
    <property type="project" value="TreeGrafter"/>
</dbReference>
<evidence type="ECO:0000259" key="7">
    <source>
        <dbReference type="Pfam" id="PF01545"/>
    </source>
</evidence>
<keyword evidence="5 6" id="KW-0472">Membrane</keyword>
<evidence type="ECO:0000256" key="1">
    <source>
        <dbReference type="ARBA" id="ARBA00004141"/>
    </source>
</evidence>
<reference evidence="8" key="1">
    <citation type="journal article" date="2014" name="Int. J. Syst. Evol. Microbiol.">
        <title>Complete genome sequence of Corynebacterium casei LMG S-19264T (=DSM 44701T), isolated from a smear-ripened cheese.</title>
        <authorList>
            <consortium name="US DOE Joint Genome Institute (JGI-PGF)"/>
            <person name="Walter F."/>
            <person name="Albersmeier A."/>
            <person name="Kalinowski J."/>
            <person name="Ruckert C."/>
        </authorList>
    </citation>
    <scope>NUCLEOTIDE SEQUENCE</scope>
    <source>
        <strain evidence="8">VKM B-1606</strain>
    </source>
</reference>
<feature type="transmembrane region" description="Helical" evidence="6">
    <location>
        <begin position="52"/>
        <end position="73"/>
    </location>
</feature>
<dbReference type="Gene3D" id="1.20.1510.10">
    <property type="entry name" value="Cation efflux protein transmembrane domain"/>
    <property type="match status" value="1"/>
</dbReference>
<comment type="caution">
    <text evidence="8">The sequence shown here is derived from an EMBL/GenBank/DDBJ whole genome shotgun (WGS) entry which is preliminary data.</text>
</comment>
<feature type="transmembrane region" description="Helical" evidence="6">
    <location>
        <begin position="167"/>
        <end position="187"/>
    </location>
</feature>
<keyword evidence="4 6" id="KW-1133">Transmembrane helix</keyword>
<dbReference type="InterPro" id="IPR050291">
    <property type="entry name" value="CDF_Transporter"/>
</dbReference>
<dbReference type="InterPro" id="IPR058533">
    <property type="entry name" value="Cation_efflux_TM"/>
</dbReference>
<feature type="transmembrane region" description="Helical" evidence="6">
    <location>
        <begin position="94"/>
        <end position="114"/>
    </location>
</feature>
<dbReference type="GO" id="GO:0006882">
    <property type="term" value="P:intracellular zinc ion homeostasis"/>
    <property type="evidence" value="ECO:0007669"/>
    <property type="project" value="TreeGrafter"/>
</dbReference>
<evidence type="ECO:0000313" key="8">
    <source>
        <dbReference type="EMBL" id="GLK55188.1"/>
    </source>
</evidence>
<evidence type="ECO:0000256" key="4">
    <source>
        <dbReference type="ARBA" id="ARBA00022989"/>
    </source>
</evidence>
<name>A0A9W6IRJ7_9HYPH</name>
<dbReference type="GO" id="GO:0015341">
    <property type="term" value="F:zinc efflux antiporter activity"/>
    <property type="evidence" value="ECO:0007669"/>
    <property type="project" value="TreeGrafter"/>
</dbReference>
<keyword evidence="3 6" id="KW-0812">Transmembrane</keyword>
<dbReference type="EMBL" id="BSFF01000002">
    <property type="protein sequence ID" value="GLK55188.1"/>
    <property type="molecule type" value="Genomic_DNA"/>
</dbReference>
<evidence type="ECO:0000313" key="9">
    <source>
        <dbReference type="Proteomes" id="UP001143400"/>
    </source>
</evidence>
<dbReference type="InterPro" id="IPR027469">
    <property type="entry name" value="Cation_efflux_TMD_sf"/>
</dbReference>
<dbReference type="AlphaFoldDB" id="A0A9W6IRJ7"/>
<dbReference type="Proteomes" id="UP001143400">
    <property type="component" value="Unassembled WGS sequence"/>
</dbReference>
<comment type="subcellular location">
    <subcellularLocation>
        <location evidence="1">Membrane</location>
        <topology evidence="1">Multi-pass membrane protein</topology>
    </subcellularLocation>
</comment>
<organism evidence="8 9">
    <name type="scientific">Methylopila capsulata</name>
    <dbReference type="NCBI Taxonomy" id="61654"/>
    <lineage>
        <taxon>Bacteria</taxon>
        <taxon>Pseudomonadati</taxon>
        <taxon>Pseudomonadota</taxon>
        <taxon>Alphaproteobacteria</taxon>
        <taxon>Hyphomicrobiales</taxon>
        <taxon>Methylopilaceae</taxon>
        <taxon>Methylopila</taxon>
    </lineage>
</organism>
<feature type="transmembrane region" description="Helical" evidence="6">
    <location>
        <begin position="25"/>
        <end position="46"/>
    </location>
</feature>
<feature type="transmembrane region" description="Helical" evidence="6">
    <location>
        <begin position="202"/>
        <end position="223"/>
    </location>
</feature>
<gene>
    <name evidence="8" type="ORF">GCM10008170_12070</name>
</gene>
<feature type="transmembrane region" description="Helical" evidence="6">
    <location>
        <begin position="126"/>
        <end position="147"/>
    </location>
</feature>
<proteinExistence type="predicted"/>
<evidence type="ECO:0000256" key="5">
    <source>
        <dbReference type="ARBA" id="ARBA00023136"/>
    </source>
</evidence>
<dbReference type="GO" id="GO:0015086">
    <property type="term" value="F:cadmium ion transmembrane transporter activity"/>
    <property type="evidence" value="ECO:0007669"/>
    <property type="project" value="TreeGrafter"/>
</dbReference>